<evidence type="ECO:0000313" key="1">
    <source>
        <dbReference type="EMBL" id="BFO14997.1"/>
    </source>
</evidence>
<dbReference type="EMBL" id="AP035768">
    <property type="protein sequence ID" value="BFO14997.1"/>
    <property type="molecule type" value="Genomic_DNA"/>
</dbReference>
<gene>
    <name evidence="1" type="ORF">SHKM778_13850</name>
</gene>
<name>A0AAT9HCQ9_9ACTN</name>
<protein>
    <submittedName>
        <fullName evidence="1">Uncharacterized protein</fullName>
    </submittedName>
</protein>
<reference evidence="1" key="1">
    <citation type="submission" date="2024-06" db="EMBL/GenBank/DDBJ databases">
        <authorList>
            <consortium name="consrtm"/>
            <person name="Uemura M."/>
            <person name="Terahara T."/>
        </authorList>
    </citation>
    <scope>NUCLEOTIDE SEQUENCE</scope>
    <source>
        <strain evidence="1">KM77-8</strain>
    </source>
</reference>
<proteinExistence type="predicted"/>
<dbReference type="AlphaFoldDB" id="A0AAT9HCQ9"/>
<organism evidence="1">
    <name type="scientific">Streptomyces haneummycinicus</name>
    <dbReference type="NCBI Taxonomy" id="3074435"/>
    <lineage>
        <taxon>Bacteria</taxon>
        <taxon>Bacillati</taxon>
        <taxon>Actinomycetota</taxon>
        <taxon>Actinomycetes</taxon>
        <taxon>Kitasatosporales</taxon>
        <taxon>Streptomycetaceae</taxon>
        <taxon>Streptomyces</taxon>
    </lineage>
</organism>
<sequence length="76" mass="8721">MLQRAWDRVLETKPVLLVLIGSDLSMMEALNSYGRPFHQRGREMVLGPSTPLRWGGCSDWNRRKPSMPHWSPAGCR</sequence>
<reference evidence="1" key="2">
    <citation type="submission" date="2024-07" db="EMBL/GenBank/DDBJ databases">
        <title>Streptomyces haneummycinica sp. nov., a new antibiotic-producing actinobacterium isolated from marine sediment.</title>
        <authorList>
            <person name="Uemura M."/>
            <person name="Hamada M."/>
            <person name="Hirano S."/>
            <person name="Kobayashi K."/>
            <person name="Ohshiro T."/>
            <person name="Kobayashi T."/>
            <person name="Terahara T."/>
        </authorList>
    </citation>
    <scope>NUCLEOTIDE SEQUENCE</scope>
    <source>
        <strain evidence="1">KM77-8</strain>
    </source>
</reference>
<accession>A0AAT9HCQ9</accession>